<keyword evidence="8" id="KW-1185">Reference proteome</keyword>
<dbReference type="SUPFAM" id="SSF48179">
    <property type="entry name" value="6-phosphogluconate dehydrogenase C-terminal domain-like"/>
    <property type="match status" value="1"/>
</dbReference>
<protein>
    <submittedName>
        <fullName evidence="7">3-hydroxyisobutyrate dehydrogenase</fullName>
    </submittedName>
</protein>
<proteinExistence type="inferred from homology"/>
<comment type="similarity">
    <text evidence="1">Belongs to the HIBADH-related family.</text>
</comment>
<reference evidence="8" key="1">
    <citation type="submission" date="2016-10" db="EMBL/GenBank/DDBJ databases">
        <authorList>
            <person name="Varghese N."/>
            <person name="Submissions S."/>
        </authorList>
    </citation>
    <scope>NUCLEOTIDE SEQUENCE [LARGE SCALE GENOMIC DNA]</scope>
    <source>
        <strain evidence="8">DSM 44437</strain>
    </source>
</reference>
<dbReference type="InterPro" id="IPR036291">
    <property type="entry name" value="NAD(P)-bd_dom_sf"/>
</dbReference>
<evidence type="ECO:0000256" key="3">
    <source>
        <dbReference type="ARBA" id="ARBA00023027"/>
    </source>
</evidence>
<evidence type="ECO:0000313" key="8">
    <source>
        <dbReference type="Proteomes" id="UP000199503"/>
    </source>
</evidence>
<dbReference type="AlphaFoldDB" id="A0A1H9MJW1"/>
<evidence type="ECO:0000256" key="2">
    <source>
        <dbReference type="ARBA" id="ARBA00023002"/>
    </source>
</evidence>
<feature type="domain" description="6-phosphogluconate dehydrogenase NADP-binding" evidence="5">
    <location>
        <begin position="17"/>
        <end position="173"/>
    </location>
</feature>
<evidence type="ECO:0000256" key="1">
    <source>
        <dbReference type="ARBA" id="ARBA00009080"/>
    </source>
</evidence>
<sequence>MELDDVDGRPLRPGARVAVAGAGRMGLPISRNLAAAGFDVVVTDVRHDVAGAVTASGARWEPDAGAAAAGADVLVTVLPGIPEIRDLMSGPVLGHLRRGSAWLDLTSSSPLVMRPIQDDARARGVAVLEAPMGGGPDAAAAGALRLFAGGDVATFRRLRPLLEVIADRVELVGGPGQGYTAKLLVNLLWFGQAVATAEAVLLGQAAGLDAEALRAVLADSAAGSEFLRHDLARVFAGDYLPLFGLDRCVEELEAVGELFRDHGVPSELSDVVTRAHQQAAARFGPVDGELMAIALLEERAGSLLRPGGAGQVPDHL</sequence>
<dbReference type="GO" id="GO:0016491">
    <property type="term" value="F:oxidoreductase activity"/>
    <property type="evidence" value="ECO:0007669"/>
    <property type="project" value="UniProtKB-KW"/>
</dbReference>
<keyword evidence="2" id="KW-0560">Oxidoreductase</keyword>
<dbReference type="InterPro" id="IPR008927">
    <property type="entry name" value="6-PGluconate_DH-like_C_sf"/>
</dbReference>
<organism evidence="7 8">
    <name type="scientific">Lentzea albida</name>
    <dbReference type="NCBI Taxonomy" id="65499"/>
    <lineage>
        <taxon>Bacteria</taxon>
        <taxon>Bacillati</taxon>
        <taxon>Actinomycetota</taxon>
        <taxon>Actinomycetes</taxon>
        <taxon>Pseudonocardiales</taxon>
        <taxon>Pseudonocardiaceae</taxon>
        <taxon>Lentzea</taxon>
    </lineage>
</organism>
<evidence type="ECO:0000259" key="6">
    <source>
        <dbReference type="Pfam" id="PF14833"/>
    </source>
</evidence>
<dbReference type="Gene3D" id="3.40.50.720">
    <property type="entry name" value="NAD(P)-binding Rossmann-like Domain"/>
    <property type="match status" value="1"/>
</dbReference>
<dbReference type="InterPro" id="IPR006115">
    <property type="entry name" value="6PGDH_NADP-bd"/>
</dbReference>
<keyword evidence="3" id="KW-0520">NAD</keyword>
<gene>
    <name evidence="7" type="ORF">SAMN04488000_10773</name>
</gene>
<dbReference type="Pfam" id="PF14833">
    <property type="entry name" value="NAD_binding_11"/>
    <property type="match status" value="1"/>
</dbReference>
<dbReference type="InterPro" id="IPR013328">
    <property type="entry name" value="6PGD_dom2"/>
</dbReference>
<accession>A0A1H9MJW1</accession>
<feature type="active site" evidence="4">
    <location>
        <position position="182"/>
    </location>
</feature>
<dbReference type="GO" id="GO:0051287">
    <property type="term" value="F:NAD binding"/>
    <property type="evidence" value="ECO:0007669"/>
    <property type="project" value="InterPro"/>
</dbReference>
<dbReference type="PANTHER" id="PTHR43060">
    <property type="entry name" value="3-HYDROXYISOBUTYRATE DEHYDROGENASE-LIKE 1, MITOCHONDRIAL-RELATED"/>
    <property type="match status" value="1"/>
</dbReference>
<dbReference type="InterPro" id="IPR015815">
    <property type="entry name" value="HIBADH-related"/>
</dbReference>
<dbReference type="Proteomes" id="UP000199503">
    <property type="component" value="Unassembled WGS sequence"/>
</dbReference>
<dbReference type="Gene3D" id="1.10.1040.10">
    <property type="entry name" value="N-(1-d-carboxylethyl)-l-norvaline Dehydrogenase, domain 2"/>
    <property type="match status" value="1"/>
</dbReference>
<feature type="domain" description="3-hydroxyisobutyrate dehydrogenase-like NAD-binding" evidence="6">
    <location>
        <begin position="176"/>
        <end position="287"/>
    </location>
</feature>
<evidence type="ECO:0000256" key="4">
    <source>
        <dbReference type="PIRSR" id="PIRSR000103-1"/>
    </source>
</evidence>
<name>A0A1H9MJW1_9PSEU</name>
<dbReference type="Pfam" id="PF03446">
    <property type="entry name" value="NAD_binding_2"/>
    <property type="match status" value="1"/>
</dbReference>
<dbReference type="SUPFAM" id="SSF51735">
    <property type="entry name" value="NAD(P)-binding Rossmann-fold domains"/>
    <property type="match status" value="1"/>
</dbReference>
<evidence type="ECO:0000259" key="5">
    <source>
        <dbReference type="Pfam" id="PF03446"/>
    </source>
</evidence>
<dbReference type="STRING" id="65499.SAMN04488000_10773"/>
<dbReference type="GO" id="GO:0050661">
    <property type="term" value="F:NADP binding"/>
    <property type="evidence" value="ECO:0007669"/>
    <property type="project" value="InterPro"/>
</dbReference>
<dbReference type="EMBL" id="FOFV01000007">
    <property type="protein sequence ID" value="SER23908.1"/>
    <property type="molecule type" value="Genomic_DNA"/>
</dbReference>
<dbReference type="InterPro" id="IPR029154">
    <property type="entry name" value="HIBADH-like_NADP-bd"/>
</dbReference>
<evidence type="ECO:0000313" key="7">
    <source>
        <dbReference type="EMBL" id="SER23908.1"/>
    </source>
</evidence>
<dbReference type="PANTHER" id="PTHR43060:SF15">
    <property type="entry name" value="3-HYDROXYISOBUTYRATE DEHYDROGENASE-LIKE 1, MITOCHONDRIAL-RELATED"/>
    <property type="match status" value="1"/>
</dbReference>
<dbReference type="RefSeq" id="WP_218159668.1">
    <property type="nucleotide sequence ID" value="NZ_FOFV01000007.1"/>
</dbReference>
<dbReference type="PIRSF" id="PIRSF000103">
    <property type="entry name" value="HIBADH"/>
    <property type="match status" value="1"/>
</dbReference>